<proteinExistence type="predicted"/>
<dbReference type="EMBL" id="KZ857445">
    <property type="protein sequence ID" value="RDX44776.1"/>
    <property type="molecule type" value="Genomic_DNA"/>
</dbReference>
<evidence type="ECO:0000313" key="1">
    <source>
        <dbReference type="EMBL" id="RDX44776.1"/>
    </source>
</evidence>
<accession>A0A371CWX7</accession>
<name>A0A371CWX7_9APHY</name>
<gene>
    <name evidence="1" type="ORF">OH76DRAFT_1486800</name>
</gene>
<reference evidence="1 2" key="1">
    <citation type="journal article" date="2018" name="Biotechnol. Biofuels">
        <title>Integrative visual omics of the white-rot fungus Polyporus brumalis exposes the biotechnological potential of its oxidative enzymes for delignifying raw plant biomass.</title>
        <authorList>
            <person name="Miyauchi S."/>
            <person name="Rancon A."/>
            <person name="Drula E."/>
            <person name="Hage H."/>
            <person name="Chaduli D."/>
            <person name="Favel A."/>
            <person name="Grisel S."/>
            <person name="Henrissat B."/>
            <person name="Herpoel-Gimbert I."/>
            <person name="Ruiz-Duenas F.J."/>
            <person name="Chevret D."/>
            <person name="Hainaut M."/>
            <person name="Lin J."/>
            <person name="Wang M."/>
            <person name="Pangilinan J."/>
            <person name="Lipzen A."/>
            <person name="Lesage-Meessen L."/>
            <person name="Navarro D."/>
            <person name="Riley R."/>
            <person name="Grigoriev I.V."/>
            <person name="Zhou S."/>
            <person name="Raouche S."/>
            <person name="Rosso M.N."/>
        </authorList>
    </citation>
    <scope>NUCLEOTIDE SEQUENCE [LARGE SCALE GENOMIC DNA]</scope>
    <source>
        <strain evidence="1 2">BRFM 1820</strain>
    </source>
</reference>
<evidence type="ECO:0000313" key="2">
    <source>
        <dbReference type="Proteomes" id="UP000256964"/>
    </source>
</evidence>
<dbReference type="AlphaFoldDB" id="A0A371CWX7"/>
<dbReference type="Proteomes" id="UP000256964">
    <property type="component" value="Unassembled WGS sequence"/>
</dbReference>
<protein>
    <submittedName>
        <fullName evidence="1">Uncharacterized protein</fullName>
    </submittedName>
</protein>
<sequence>MELDLTGVSIDHPMTDSFAPTSGPSNVLQQNPPHDIFDAGLLYSNDMYSIIGPGMGLGAQFIGTHFDAGQYGGTQYGGAQYGGAQYGGVVLPGTASYGNMALGGMLDTLNVSLPNINFDPIAASLLPQSLIPTSSVASLIPPTGGISHPSHRCGCAADFCNFDHH</sequence>
<organism evidence="1 2">
    <name type="scientific">Lentinus brumalis</name>
    <dbReference type="NCBI Taxonomy" id="2498619"/>
    <lineage>
        <taxon>Eukaryota</taxon>
        <taxon>Fungi</taxon>
        <taxon>Dikarya</taxon>
        <taxon>Basidiomycota</taxon>
        <taxon>Agaricomycotina</taxon>
        <taxon>Agaricomycetes</taxon>
        <taxon>Polyporales</taxon>
        <taxon>Polyporaceae</taxon>
        <taxon>Lentinus</taxon>
    </lineage>
</organism>
<keyword evidence="2" id="KW-1185">Reference proteome</keyword>